<keyword evidence="1" id="KW-0472">Membrane</keyword>
<evidence type="ECO:0000313" key="4">
    <source>
        <dbReference type="Proteomes" id="UP000197025"/>
    </source>
</evidence>
<dbReference type="Proteomes" id="UP000197025">
    <property type="component" value="Unassembled WGS sequence"/>
</dbReference>
<name>A0A212QXN3_9CHLR</name>
<keyword evidence="1" id="KW-1133">Transmembrane helix</keyword>
<feature type="domain" description="Copper resistance protein D" evidence="2">
    <location>
        <begin position="53"/>
        <end position="162"/>
    </location>
</feature>
<evidence type="ECO:0000313" key="3">
    <source>
        <dbReference type="EMBL" id="SNB64494.1"/>
    </source>
</evidence>
<dbReference type="AlphaFoldDB" id="A0A212QXN3"/>
<feature type="transmembrane region" description="Helical" evidence="1">
    <location>
        <begin position="144"/>
        <end position="164"/>
    </location>
</feature>
<keyword evidence="1" id="KW-0812">Transmembrane</keyword>
<keyword evidence="4" id="KW-1185">Reference proteome</keyword>
<feature type="transmembrane region" description="Helical" evidence="1">
    <location>
        <begin position="54"/>
        <end position="75"/>
    </location>
</feature>
<gene>
    <name evidence="3" type="ORF">SAMN02746019_00008300</name>
</gene>
<evidence type="ECO:0000259" key="2">
    <source>
        <dbReference type="Pfam" id="PF05425"/>
    </source>
</evidence>
<dbReference type="InterPro" id="IPR008457">
    <property type="entry name" value="Cu-R_CopD_dom"/>
</dbReference>
<dbReference type="EMBL" id="FYEK01000027">
    <property type="protein sequence ID" value="SNB64494.1"/>
    <property type="molecule type" value="Genomic_DNA"/>
</dbReference>
<organism evidence="3 4">
    <name type="scientific">Thermoflexus hugenholtzii JAD2</name>
    <dbReference type="NCBI Taxonomy" id="877466"/>
    <lineage>
        <taxon>Bacteria</taxon>
        <taxon>Bacillati</taxon>
        <taxon>Chloroflexota</taxon>
        <taxon>Thermoflexia</taxon>
        <taxon>Thermoflexales</taxon>
        <taxon>Thermoflexaceae</taxon>
        <taxon>Thermoflexus</taxon>
    </lineage>
</organism>
<dbReference type="Pfam" id="PF05425">
    <property type="entry name" value="CopD"/>
    <property type="match status" value="1"/>
</dbReference>
<feature type="transmembrane region" description="Helical" evidence="1">
    <location>
        <begin position="95"/>
        <end position="114"/>
    </location>
</feature>
<protein>
    <submittedName>
        <fullName evidence="3">Copper resistance protein D</fullName>
    </submittedName>
</protein>
<evidence type="ECO:0000256" key="1">
    <source>
        <dbReference type="SAM" id="Phobius"/>
    </source>
</evidence>
<dbReference type="GO" id="GO:0016020">
    <property type="term" value="C:membrane"/>
    <property type="evidence" value="ECO:0007669"/>
    <property type="project" value="InterPro"/>
</dbReference>
<dbReference type="RefSeq" id="WP_088571082.1">
    <property type="nucleotide sequence ID" value="NZ_FYEK01000027.1"/>
</dbReference>
<dbReference type="OrthoDB" id="165201at2"/>
<proteinExistence type="predicted"/>
<reference evidence="4" key="1">
    <citation type="submission" date="2017-06" db="EMBL/GenBank/DDBJ databases">
        <authorList>
            <person name="Varghese N."/>
            <person name="Submissions S."/>
        </authorList>
    </citation>
    <scope>NUCLEOTIDE SEQUENCE [LARGE SCALE GENOMIC DNA]</scope>
    <source>
        <strain evidence="4">JAD2</strain>
    </source>
</reference>
<sequence>MRTLYFITVGLHLLAAIFWIGGLLFLALTVVPVVRRPAFRALSSALLEAIGLRFRSLGWIAMGVLVLTGLINLLARGVTPALLMDPAFWGGSFGRALAGKLLTVALVIGLNALHDFWAGPRATRALAVDPEGAEGARWRRLASWLARLTLLASLGALTFAVFMVRGWP</sequence>
<accession>A0A212QXN3</accession>
<dbReference type="InParanoid" id="A0A212QXN3"/>
<feature type="transmembrane region" description="Helical" evidence="1">
    <location>
        <begin position="6"/>
        <end position="34"/>
    </location>
</feature>